<keyword evidence="1" id="KW-0812">Transmembrane</keyword>
<proteinExistence type="predicted"/>
<feature type="non-terminal residue" evidence="2">
    <location>
        <position position="1"/>
    </location>
</feature>
<dbReference type="AlphaFoldDB" id="X1UGS2"/>
<keyword evidence="1" id="KW-1133">Transmembrane helix</keyword>
<evidence type="ECO:0000313" key="2">
    <source>
        <dbReference type="EMBL" id="GAI99060.1"/>
    </source>
</evidence>
<feature type="transmembrane region" description="Helical" evidence="1">
    <location>
        <begin position="18"/>
        <end position="36"/>
    </location>
</feature>
<sequence length="42" mass="4769">YLVRIDYLARKKGRADKVWGQIGVIIIEFILGLTIGPPAERE</sequence>
<protein>
    <submittedName>
        <fullName evidence="2">Uncharacterized protein</fullName>
    </submittedName>
</protein>
<gene>
    <name evidence="2" type="ORF">S12H4_27650</name>
</gene>
<comment type="caution">
    <text evidence="2">The sequence shown here is derived from an EMBL/GenBank/DDBJ whole genome shotgun (WGS) entry which is preliminary data.</text>
</comment>
<keyword evidence="1" id="KW-0472">Membrane</keyword>
<name>X1UGS2_9ZZZZ</name>
<reference evidence="2" key="1">
    <citation type="journal article" date="2014" name="Front. Microbiol.">
        <title>High frequency of phylogenetically diverse reductive dehalogenase-homologous genes in deep subseafloor sedimentary metagenomes.</title>
        <authorList>
            <person name="Kawai M."/>
            <person name="Futagami T."/>
            <person name="Toyoda A."/>
            <person name="Takaki Y."/>
            <person name="Nishi S."/>
            <person name="Hori S."/>
            <person name="Arai W."/>
            <person name="Tsubouchi T."/>
            <person name="Morono Y."/>
            <person name="Uchiyama I."/>
            <person name="Ito T."/>
            <person name="Fujiyama A."/>
            <person name="Inagaki F."/>
            <person name="Takami H."/>
        </authorList>
    </citation>
    <scope>NUCLEOTIDE SEQUENCE</scope>
    <source>
        <strain evidence="2">Expedition CK06-06</strain>
    </source>
</reference>
<organism evidence="2">
    <name type="scientific">marine sediment metagenome</name>
    <dbReference type="NCBI Taxonomy" id="412755"/>
    <lineage>
        <taxon>unclassified sequences</taxon>
        <taxon>metagenomes</taxon>
        <taxon>ecological metagenomes</taxon>
    </lineage>
</organism>
<accession>X1UGS2</accession>
<evidence type="ECO:0000256" key="1">
    <source>
        <dbReference type="SAM" id="Phobius"/>
    </source>
</evidence>
<dbReference type="EMBL" id="BARW01015800">
    <property type="protein sequence ID" value="GAI99060.1"/>
    <property type="molecule type" value="Genomic_DNA"/>
</dbReference>